<feature type="domain" description="Histidine kinase" evidence="7">
    <location>
        <begin position="161"/>
        <end position="375"/>
    </location>
</feature>
<dbReference type="InterPro" id="IPR050736">
    <property type="entry name" value="Sensor_HK_Regulatory"/>
</dbReference>
<dbReference type="SMART" id="SM00388">
    <property type="entry name" value="HisKA"/>
    <property type="match status" value="1"/>
</dbReference>
<dbReference type="CDD" id="cd00075">
    <property type="entry name" value="HATPase"/>
    <property type="match status" value="1"/>
</dbReference>
<dbReference type="InterPro" id="IPR036097">
    <property type="entry name" value="HisK_dim/P_sf"/>
</dbReference>
<dbReference type="Gene3D" id="1.10.287.130">
    <property type="match status" value="1"/>
</dbReference>
<dbReference type="PRINTS" id="PR00344">
    <property type="entry name" value="BCTRLSENSOR"/>
</dbReference>
<reference evidence="8 9" key="1">
    <citation type="journal article" date="2013" name="Sci. Rep.">
        <title>Extraordinary expansion of a Sorangium cellulosum genome from an alkaline milieu.</title>
        <authorList>
            <person name="Han K."/>
            <person name="Li Z.F."/>
            <person name="Peng R."/>
            <person name="Zhu L.P."/>
            <person name="Zhou T."/>
            <person name="Wang L.G."/>
            <person name="Li S.G."/>
            <person name="Zhang X.B."/>
            <person name="Hu W."/>
            <person name="Wu Z.H."/>
            <person name="Qin N."/>
            <person name="Li Y.Z."/>
        </authorList>
    </citation>
    <scope>NUCLEOTIDE SEQUENCE [LARGE SCALE GENOMIC DNA]</scope>
    <source>
        <strain evidence="8 9">So0157-2</strain>
    </source>
</reference>
<dbReference type="InterPro" id="IPR003594">
    <property type="entry name" value="HATPase_dom"/>
</dbReference>
<dbReference type="CDD" id="cd00082">
    <property type="entry name" value="HisKA"/>
    <property type="match status" value="1"/>
</dbReference>
<dbReference type="PATRIC" id="fig|1254432.3.peg.5952"/>
<evidence type="ECO:0000256" key="4">
    <source>
        <dbReference type="ARBA" id="ARBA00022679"/>
    </source>
</evidence>
<dbReference type="EMBL" id="CP003969">
    <property type="protein sequence ID" value="AGP37679.1"/>
    <property type="molecule type" value="Genomic_DNA"/>
</dbReference>
<gene>
    <name evidence="8" type="ORF">SCE1572_26305</name>
</gene>
<evidence type="ECO:0000256" key="6">
    <source>
        <dbReference type="ARBA" id="ARBA00023012"/>
    </source>
</evidence>
<keyword evidence="6" id="KW-0902">Two-component regulatory system</keyword>
<dbReference type="AlphaFoldDB" id="S4XYX2"/>
<evidence type="ECO:0000259" key="7">
    <source>
        <dbReference type="PROSITE" id="PS50109"/>
    </source>
</evidence>
<comment type="catalytic activity">
    <reaction evidence="1">
        <text>ATP + protein L-histidine = ADP + protein N-phospho-L-histidine.</text>
        <dbReference type="EC" id="2.7.13.3"/>
    </reaction>
</comment>
<organism evidence="8 9">
    <name type="scientific">Sorangium cellulosum So0157-2</name>
    <dbReference type="NCBI Taxonomy" id="1254432"/>
    <lineage>
        <taxon>Bacteria</taxon>
        <taxon>Pseudomonadati</taxon>
        <taxon>Myxococcota</taxon>
        <taxon>Polyangia</taxon>
        <taxon>Polyangiales</taxon>
        <taxon>Polyangiaceae</taxon>
        <taxon>Sorangium</taxon>
    </lineage>
</organism>
<keyword evidence="4" id="KW-0808">Transferase</keyword>
<evidence type="ECO:0000256" key="2">
    <source>
        <dbReference type="ARBA" id="ARBA00012438"/>
    </source>
</evidence>
<keyword evidence="3" id="KW-0597">Phosphoprotein</keyword>
<evidence type="ECO:0000313" key="8">
    <source>
        <dbReference type="EMBL" id="AGP37679.1"/>
    </source>
</evidence>
<dbReference type="EC" id="2.7.13.3" evidence="2"/>
<dbReference type="SUPFAM" id="SSF55874">
    <property type="entry name" value="ATPase domain of HSP90 chaperone/DNA topoisomerase II/histidine kinase"/>
    <property type="match status" value="1"/>
</dbReference>
<evidence type="ECO:0000256" key="1">
    <source>
        <dbReference type="ARBA" id="ARBA00000085"/>
    </source>
</evidence>
<evidence type="ECO:0000313" key="9">
    <source>
        <dbReference type="Proteomes" id="UP000014803"/>
    </source>
</evidence>
<dbReference type="Pfam" id="PF00512">
    <property type="entry name" value="HisKA"/>
    <property type="match status" value="1"/>
</dbReference>
<sequence length="386" mass="40379">MAVTQPDAAALLGALLASEDDLLLVVQRGEITHASAAVERRLGGAAAGRDVAALFHEESREKLAAALGHEAPATWELQACREGEGQEPVRFLVVPAADGSRLLLGRAPARDEAVRIKEAAITLTTALADIARELATKGAELEAARAGLEELGRHRDELLSIVSHDLKASLHAIRLQGSLIEHAESPPTAAQRATIAGRLLRNVDRMTSLISDILDAALADAGELRIEPRRFSLGDVVAEVVDTVALIAADAGVQLRRAAAGAALVDGDARRLYQVVLNLVENAIRHSPRGAEVLIALEAQGARVRCSVEDGGAGIAPEERAAVFERFQRRGGRAGRAGLGLYIARRIVALHGGSIWVEAGARGGARFVFEIPAPGGAGGAEDAGAR</sequence>
<dbReference type="InterPro" id="IPR005467">
    <property type="entry name" value="His_kinase_dom"/>
</dbReference>
<protein>
    <recommendedName>
        <fullName evidence="2">histidine kinase</fullName>
        <ecNumber evidence="2">2.7.13.3</ecNumber>
    </recommendedName>
</protein>
<dbReference type="FunFam" id="3.30.565.10:FF:000006">
    <property type="entry name" value="Sensor histidine kinase WalK"/>
    <property type="match status" value="1"/>
</dbReference>
<dbReference type="InterPro" id="IPR036890">
    <property type="entry name" value="HATPase_C_sf"/>
</dbReference>
<dbReference type="GO" id="GO:0000155">
    <property type="term" value="F:phosphorelay sensor kinase activity"/>
    <property type="evidence" value="ECO:0007669"/>
    <property type="project" value="InterPro"/>
</dbReference>
<dbReference type="Gene3D" id="3.30.565.10">
    <property type="entry name" value="Histidine kinase-like ATPase, C-terminal domain"/>
    <property type="match status" value="1"/>
</dbReference>
<dbReference type="Pfam" id="PF02518">
    <property type="entry name" value="HATPase_c"/>
    <property type="match status" value="1"/>
</dbReference>
<dbReference type="OrthoDB" id="9813151at2"/>
<dbReference type="KEGG" id="scu:SCE1572_26305"/>
<dbReference type="RefSeq" id="WP_020737178.1">
    <property type="nucleotide sequence ID" value="NC_021658.1"/>
</dbReference>
<dbReference type="PANTHER" id="PTHR43711:SF1">
    <property type="entry name" value="HISTIDINE KINASE 1"/>
    <property type="match status" value="1"/>
</dbReference>
<dbReference type="Proteomes" id="UP000014803">
    <property type="component" value="Chromosome"/>
</dbReference>
<dbReference type="Gene3D" id="3.30.450.20">
    <property type="entry name" value="PAS domain"/>
    <property type="match status" value="1"/>
</dbReference>
<dbReference type="PANTHER" id="PTHR43711">
    <property type="entry name" value="TWO-COMPONENT HISTIDINE KINASE"/>
    <property type="match status" value="1"/>
</dbReference>
<dbReference type="eggNOG" id="COG2205">
    <property type="taxonomic scope" value="Bacteria"/>
</dbReference>
<name>S4XYX2_SORCE</name>
<accession>S4XYX2</accession>
<dbReference type="PROSITE" id="PS50109">
    <property type="entry name" value="HIS_KIN"/>
    <property type="match status" value="1"/>
</dbReference>
<evidence type="ECO:0000256" key="3">
    <source>
        <dbReference type="ARBA" id="ARBA00022553"/>
    </source>
</evidence>
<dbReference type="HOGENOM" id="CLU_715527_0_0_7"/>
<dbReference type="SMART" id="SM00387">
    <property type="entry name" value="HATPase_c"/>
    <property type="match status" value="1"/>
</dbReference>
<dbReference type="InterPro" id="IPR004358">
    <property type="entry name" value="Sig_transdc_His_kin-like_C"/>
</dbReference>
<dbReference type="SUPFAM" id="SSF47384">
    <property type="entry name" value="Homodimeric domain of signal transducing histidine kinase"/>
    <property type="match status" value="1"/>
</dbReference>
<evidence type="ECO:0000256" key="5">
    <source>
        <dbReference type="ARBA" id="ARBA00022777"/>
    </source>
</evidence>
<dbReference type="STRING" id="1254432.SCE1572_26305"/>
<keyword evidence="5" id="KW-0418">Kinase</keyword>
<proteinExistence type="predicted"/>
<dbReference type="InterPro" id="IPR003661">
    <property type="entry name" value="HisK_dim/P_dom"/>
</dbReference>